<name>A0AAV2NFW5_9HYME</name>
<reference evidence="1" key="1">
    <citation type="submission" date="2024-04" db="EMBL/GenBank/DDBJ databases">
        <authorList>
            <consortium name="Molecular Ecology Group"/>
        </authorList>
    </citation>
    <scope>NUCLEOTIDE SEQUENCE</scope>
</reference>
<keyword evidence="2" id="KW-1185">Reference proteome</keyword>
<evidence type="ECO:0000313" key="2">
    <source>
        <dbReference type="Proteomes" id="UP001497644"/>
    </source>
</evidence>
<dbReference type="AlphaFoldDB" id="A0AAV2NFW5"/>
<organism evidence="1 2">
    <name type="scientific">Lasius platythorax</name>
    <dbReference type="NCBI Taxonomy" id="488582"/>
    <lineage>
        <taxon>Eukaryota</taxon>
        <taxon>Metazoa</taxon>
        <taxon>Ecdysozoa</taxon>
        <taxon>Arthropoda</taxon>
        <taxon>Hexapoda</taxon>
        <taxon>Insecta</taxon>
        <taxon>Pterygota</taxon>
        <taxon>Neoptera</taxon>
        <taxon>Endopterygota</taxon>
        <taxon>Hymenoptera</taxon>
        <taxon>Apocrita</taxon>
        <taxon>Aculeata</taxon>
        <taxon>Formicoidea</taxon>
        <taxon>Formicidae</taxon>
        <taxon>Formicinae</taxon>
        <taxon>Lasius</taxon>
        <taxon>Lasius</taxon>
    </lineage>
</organism>
<protein>
    <submittedName>
        <fullName evidence="1">Uncharacterized protein</fullName>
    </submittedName>
</protein>
<evidence type="ECO:0000313" key="1">
    <source>
        <dbReference type="EMBL" id="CAL1678266.1"/>
    </source>
</evidence>
<accession>A0AAV2NFW5</accession>
<dbReference type="Proteomes" id="UP001497644">
    <property type="component" value="Chromosome 14"/>
</dbReference>
<dbReference type="EMBL" id="OZ034837">
    <property type="protein sequence ID" value="CAL1678266.1"/>
    <property type="molecule type" value="Genomic_DNA"/>
</dbReference>
<sequence>MNLGEVAAKYAVVKFVIDNLYSEVPTSWLIQEENKQLCLWPPRTANTKILIANDASPSLETWSEYVVEVIKYCKSLESARKSAADSNYETTDDGIVILGRGRRQHIVYNKFSSEEEE</sequence>
<gene>
    <name evidence="1" type="ORF">LPLAT_LOCUS4157</name>
</gene>
<proteinExistence type="predicted"/>